<dbReference type="NCBIfam" id="NF011121">
    <property type="entry name" value="PRK14552.1"/>
    <property type="match status" value="1"/>
</dbReference>
<sequence>MSVAYLVLDVLGVVALNENGDVIAKVLYEGSTDEIADKMNRLGAGEPIDEIIKMINELKDKGVTKVIVENRELARNLTNRVTGIEIRSELPSKLGTLYRGNISKYIKEIFGLNEDQYLARVYEITSIQTRHKLRQVAEKRDLFIAQAISSVDDLDKILNLISSRVREWYGLHFPELEDLVKDHGEYMTLITELGHRSNFTIDNLVKLGLSQDRAKRISEAAGKSVGAEMADWDLEPVRTYAKIYVQLSDLRNKLSQYIDEALIEVAPNIRELVGPLLGARLLMLAGGLMRLALLPASTIQVLGAEKALFRALRTGGRPPKHGIIFQFPEIFRAPRWQRGKIARALAAKLAIAAKADAFTGNFIAPRLKEDLMKRIQEVKTLYAKPPPRKPEAKAVKKAPEKRGPAKKAEEKRPHEKRGGRR</sequence>
<name>A0A830E8V2_9CREN</name>
<dbReference type="InterPro" id="IPR047099">
    <property type="entry name" value="Nop5_N_sf"/>
</dbReference>
<dbReference type="Proteomes" id="UP001060771">
    <property type="component" value="Chromosome"/>
</dbReference>
<dbReference type="PANTHER" id="PTHR10894:SF0">
    <property type="entry name" value="NUCLEOLAR PROTEIN 56"/>
    <property type="match status" value="1"/>
</dbReference>
<dbReference type="InterPro" id="IPR048896">
    <property type="entry name" value="Nop5_56-rel_N"/>
</dbReference>
<gene>
    <name evidence="5" type="ORF">GCM10007112_19680</name>
    <name evidence="4" type="ORF">Vsou_16480</name>
</gene>
<accession>A0A830E8V2</accession>
<evidence type="ECO:0000313" key="5">
    <source>
        <dbReference type="EMBL" id="GGI82980.1"/>
    </source>
</evidence>
<dbReference type="InterPro" id="IPR012976">
    <property type="entry name" value="NOSIC"/>
</dbReference>
<dbReference type="Gene3D" id="1.10.150.460">
    <property type="match status" value="1"/>
</dbReference>
<dbReference type="GeneID" id="76207195"/>
<evidence type="ECO:0000256" key="1">
    <source>
        <dbReference type="ARBA" id="ARBA00009211"/>
    </source>
</evidence>
<evidence type="ECO:0000313" key="4">
    <source>
        <dbReference type="EMBL" id="BDR92555.1"/>
    </source>
</evidence>
<dbReference type="Pfam" id="PF21572">
    <property type="entry name" value="Nop5_56-rel_N_Arc"/>
    <property type="match status" value="1"/>
</dbReference>
<dbReference type="EMBL" id="BMNM01000009">
    <property type="protein sequence ID" value="GGI82980.1"/>
    <property type="molecule type" value="Genomic_DNA"/>
</dbReference>
<reference evidence="4" key="4">
    <citation type="journal article" date="2023" name="Microbiol. Resour. Announc.">
        <title>Complete Genome Sequence of Vulcanisaeta souniana Strain IC-059, a Hyperthermophilic Archaeon Isolated from Hot Spring Water in Japan.</title>
        <authorList>
            <person name="Kato S."/>
            <person name="Itoh T."/>
            <person name="Wu L."/>
            <person name="Ma J."/>
            <person name="Ohkuma M."/>
        </authorList>
    </citation>
    <scope>NUCLEOTIDE SEQUENCE</scope>
    <source>
        <strain evidence="4">JCM 11219</strain>
    </source>
</reference>
<evidence type="ECO:0000259" key="3">
    <source>
        <dbReference type="PROSITE" id="PS51358"/>
    </source>
</evidence>
<keyword evidence="7" id="KW-1185">Reference proteome</keyword>
<dbReference type="Gene3D" id="1.10.287.660">
    <property type="entry name" value="Helix hairpin bin"/>
    <property type="match status" value="1"/>
</dbReference>
<proteinExistence type="inferred from homology"/>
<dbReference type="Proteomes" id="UP000657075">
    <property type="component" value="Unassembled WGS sequence"/>
</dbReference>
<dbReference type="GO" id="GO:0030515">
    <property type="term" value="F:snoRNA binding"/>
    <property type="evidence" value="ECO:0007669"/>
    <property type="project" value="InterPro"/>
</dbReference>
<evidence type="ECO:0000313" key="6">
    <source>
        <dbReference type="Proteomes" id="UP000657075"/>
    </source>
</evidence>
<reference evidence="5" key="2">
    <citation type="submission" date="2020-09" db="EMBL/GenBank/DDBJ databases">
        <authorList>
            <person name="Sun Q."/>
            <person name="Ohkuma M."/>
        </authorList>
    </citation>
    <scope>NUCLEOTIDE SEQUENCE</scope>
    <source>
        <strain evidence="5">JCM 11219</strain>
    </source>
</reference>
<dbReference type="InterPro" id="IPR042239">
    <property type="entry name" value="Nop_C"/>
</dbReference>
<comment type="similarity">
    <text evidence="1">Belongs to the NOP5/NOP56 family.</text>
</comment>
<dbReference type="InterPro" id="IPR002687">
    <property type="entry name" value="Nop_dom"/>
</dbReference>
<dbReference type="Gene3D" id="1.10.246.90">
    <property type="entry name" value="Nop domain"/>
    <property type="match status" value="1"/>
</dbReference>
<protein>
    <submittedName>
        <fullName evidence="5">Pre-mRNA processing ribonucleoprotein,-binding region</fullName>
    </submittedName>
</protein>
<reference evidence="5" key="1">
    <citation type="journal article" date="2014" name="Int. J. Syst. Evol. Microbiol.">
        <title>Complete genome sequence of Corynebacterium casei LMG S-19264T (=DSM 44701T), isolated from a smear-ripened cheese.</title>
        <authorList>
            <consortium name="US DOE Joint Genome Institute (JGI-PGF)"/>
            <person name="Walter F."/>
            <person name="Albersmeier A."/>
            <person name="Kalinowski J."/>
            <person name="Ruckert C."/>
        </authorList>
    </citation>
    <scope>NUCLEOTIDE SEQUENCE</scope>
    <source>
        <strain evidence="5">JCM 11219</strain>
    </source>
</reference>
<keyword evidence="5" id="KW-0687">Ribonucleoprotein</keyword>
<dbReference type="Gene3D" id="3.30.420.220">
    <property type="match status" value="1"/>
</dbReference>
<dbReference type="SUPFAM" id="SSF89124">
    <property type="entry name" value="Nop domain"/>
    <property type="match status" value="1"/>
</dbReference>
<feature type="compositionally biased region" description="Basic and acidic residues" evidence="2">
    <location>
        <begin position="388"/>
        <end position="413"/>
    </location>
</feature>
<evidence type="ECO:0000313" key="7">
    <source>
        <dbReference type="Proteomes" id="UP001060771"/>
    </source>
</evidence>
<dbReference type="RefSeq" id="WP_188603769.1">
    <property type="nucleotide sequence ID" value="NZ_AP026830.1"/>
</dbReference>
<dbReference type="GO" id="GO:0031428">
    <property type="term" value="C:box C/D methylation guide snoRNP complex"/>
    <property type="evidence" value="ECO:0007669"/>
    <property type="project" value="InterPro"/>
</dbReference>
<dbReference type="PROSITE" id="PS51358">
    <property type="entry name" value="NOP"/>
    <property type="match status" value="1"/>
</dbReference>
<dbReference type="FunFam" id="1.10.246.90:FF:000007">
    <property type="entry name" value="Pre mRNA splicing protein"/>
    <property type="match status" value="1"/>
</dbReference>
<dbReference type="InterPro" id="IPR045056">
    <property type="entry name" value="Nop56/Nop58"/>
</dbReference>
<dbReference type="OrthoDB" id="11877at2157"/>
<dbReference type="SMART" id="SM00931">
    <property type="entry name" value="NOSIC"/>
    <property type="match status" value="1"/>
</dbReference>
<organism evidence="5 6">
    <name type="scientific">Vulcanisaeta souniana JCM 11219</name>
    <dbReference type="NCBI Taxonomy" id="1293586"/>
    <lineage>
        <taxon>Archaea</taxon>
        <taxon>Thermoproteota</taxon>
        <taxon>Thermoprotei</taxon>
        <taxon>Thermoproteales</taxon>
        <taxon>Thermoproteaceae</taxon>
        <taxon>Vulcanisaeta</taxon>
    </lineage>
</organism>
<dbReference type="InterPro" id="IPR036070">
    <property type="entry name" value="Nop_dom_sf"/>
</dbReference>
<dbReference type="AlphaFoldDB" id="A0A830E8V2"/>
<dbReference type="Pfam" id="PF01798">
    <property type="entry name" value="Nop"/>
    <property type="match status" value="1"/>
</dbReference>
<reference evidence="7" key="3">
    <citation type="submission" date="2022-09" db="EMBL/GenBank/DDBJ databases">
        <title>Complete genome sequence of Vulcanisaeta souniana.</title>
        <authorList>
            <person name="Kato S."/>
            <person name="Itoh T."/>
            <person name="Ohkuma M."/>
        </authorList>
    </citation>
    <scope>NUCLEOTIDE SEQUENCE [LARGE SCALE GENOMIC DNA]</scope>
    <source>
        <strain evidence="7">JCM 11219</strain>
    </source>
</reference>
<evidence type="ECO:0000256" key="2">
    <source>
        <dbReference type="SAM" id="MobiDB-lite"/>
    </source>
</evidence>
<feature type="region of interest" description="Disordered" evidence="2">
    <location>
        <begin position="380"/>
        <end position="421"/>
    </location>
</feature>
<dbReference type="PANTHER" id="PTHR10894">
    <property type="entry name" value="NUCLEOLAR PROTEIN 5 NUCLEOLAR PROTEIN NOP5 NOP58"/>
    <property type="match status" value="1"/>
</dbReference>
<dbReference type="EMBL" id="AP026830">
    <property type="protein sequence ID" value="BDR92555.1"/>
    <property type="molecule type" value="Genomic_DNA"/>
</dbReference>
<feature type="domain" description="Nop" evidence="3">
    <location>
        <begin position="265"/>
        <end position="380"/>
    </location>
</feature>
<dbReference type="InterPro" id="IPR029012">
    <property type="entry name" value="Helix_hairpin_bin_sf"/>
</dbReference>